<dbReference type="EMBL" id="LSDG01000046">
    <property type="protein sequence ID" value="KXB64939.1"/>
    <property type="molecule type" value="Genomic_DNA"/>
</dbReference>
<dbReference type="NCBIfam" id="TIGR01560">
    <property type="entry name" value="put_DNA_pack"/>
    <property type="match status" value="1"/>
</dbReference>
<dbReference type="CDD" id="cd08054">
    <property type="entry name" value="gp6"/>
    <property type="match status" value="1"/>
</dbReference>
<reference evidence="2" key="1">
    <citation type="submission" date="2016-01" db="EMBL/GenBank/DDBJ databases">
        <authorList>
            <person name="Mitreva M."/>
            <person name="Pepin K.H."/>
            <person name="Mihindukulasuriya K.A."/>
            <person name="Fulton R."/>
            <person name="Fronick C."/>
            <person name="O'Laughlin M."/>
            <person name="Miner T."/>
            <person name="Herter B."/>
            <person name="Rosa B.A."/>
            <person name="Cordes M."/>
            <person name="Tomlinson C."/>
            <person name="Wollam A."/>
            <person name="Palsikar V.B."/>
            <person name="Mardis E.R."/>
            <person name="Wilson R.K."/>
        </authorList>
    </citation>
    <scope>NUCLEOTIDE SEQUENCE [LARGE SCALE GENOMIC DNA]</scope>
    <source>
        <strain evidence="2">DNF00729</strain>
    </source>
</reference>
<dbReference type="RefSeq" id="WP_068370105.1">
    <property type="nucleotide sequence ID" value="NZ_KQ960183.1"/>
</dbReference>
<dbReference type="Gene3D" id="1.10.3230.30">
    <property type="entry name" value="Phage gp6-like head-tail connector protein"/>
    <property type="match status" value="1"/>
</dbReference>
<name>A0A134AB48_9FIRM</name>
<organism evidence="1 2">
    <name type="scientific">Aedoeadaptatus coxii</name>
    <dbReference type="NCBI Taxonomy" id="755172"/>
    <lineage>
        <taxon>Bacteria</taxon>
        <taxon>Bacillati</taxon>
        <taxon>Bacillota</taxon>
        <taxon>Tissierellia</taxon>
        <taxon>Tissierellales</taxon>
        <taxon>Peptoniphilaceae</taxon>
        <taxon>Aedoeadaptatus</taxon>
    </lineage>
</organism>
<dbReference type="OrthoDB" id="5654at2"/>
<proteinExistence type="predicted"/>
<dbReference type="PATRIC" id="fig|755172.3.peg.1813"/>
<protein>
    <submittedName>
        <fullName evidence="1">Phage DNA packaging protein</fullName>
    </submittedName>
</protein>
<dbReference type="AlphaFoldDB" id="A0A134AB48"/>
<dbReference type="Proteomes" id="UP000070442">
    <property type="component" value="Unassembled WGS sequence"/>
</dbReference>
<accession>A0A134AB48</accession>
<comment type="caution">
    <text evidence="1">The sequence shown here is derived from an EMBL/GenBank/DDBJ whole genome shotgun (WGS) entry which is preliminary data.</text>
</comment>
<evidence type="ECO:0000313" key="1">
    <source>
        <dbReference type="EMBL" id="KXB64939.1"/>
    </source>
</evidence>
<dbReference type="InterPro" id="IPR006450">
    <property type="entry name" value="Phage_HK97_gp6-like"/>
</dbReference>
<evidence type="ECO:0000313" key="2">
    <source>
        <dbReference type="Proteomes" id="UP000070442"/>
    </source>
</evidence>
<dbReference type="Pfam" id="PF05135">
    <property type="entry name" value="Phage_connect_1"/>
    <property type="match status" value="1"/>
</dbReference>
<dbReference type="STRING" id="755172.HMPREF1863_01858"/>
<keyword evidence="2" id="KW-1185">Reference proteome</keyword>
<dbReference type="InterPro" id="IPR021146">
    <property type="entry name" value="Phage_gp6-like_head-tail"/>
</dbReference>
<gene>
    <name evidence="1" type="ORF">HMPREF1863_01858</name>
</gene>
<sequence length="90" mass="10469">MITLEEAKSYLRVDFDDEDEMINSLIQSSIKHSMDVARVDSEEDLSKNPNGKIAVLYMTAYLYEHREEADYSELNLTLRALLFGMRKAEF</sequence>